<keyword evidence="3" id="KW-1185">Reference proteome</keyword>
<evidence type="ECO:0000313" key="3">
    <source>
        <dbReference type="Proteomes" id="UP001189429"/>
    </source>
</evidence>
<comment type="caution">
    <text evidence="2">The sequence shown here is derived from an EMBL/GenBank/DDBJ whole genome shotgun (WGS) entry which is preliminary data.</text>
</comment>
<evidence type="ECO:0000256" key="1">
    <source>
        <dbReference type="SAM" id="MobiDB-lite"/>
    </source>
</evidence>
<name>A0ABN9T408_9DINO</name>
<dbReference type="EMBL" id="CAUYUJ010014317">
    <property type="protein sequence ID" value="CAK0839733.1"/>
    <property type="molecule type" value="Genomic_DNA"/>
</dbReference>
<feature type="region of interest" description="Disordered" evidence="1">
    <location>
        <begin position="725"/>
        <end position="744"/>
    </location>
</feature>
<feature type="compositionally biased region" description="Polar residues" evidence="1">
    <location>
        <begin position="866"/>
        <end position="879"/>
    </location>
</feature>
<proteinExistence type="predicted"/>
<feature type="region of interest" description="Disordered" evidence="1">
    <location>
        <begin position="861"/>
        <end position="892"/>
    </location>
</feature>
<dbReference type="Proteomes" id="UP001189429">
    <property type="component" value="Unassembled WGS sequence"/>
</dbReference>
<feature type="compositionally biased region" description="Polar residues" evidence="1">
    <location>
        <begin position="732"/>
        <end position="744"/>
    </location>
</feature>
<sequence>MGKRAHDAPAKPPKVPKRAAKASAAPAGGGASPSAVNPFAGCLNATVQHKLCRYDDEIMRHPAFDGIMHDQSTDKSGARAYNPDEAKKKLDAGQPYVASIPFFWLNLRYESQPNVPKYWNRIENLRSQFWQTPKSYPDTITVAHTRGDELPHLRHGQLRAVCMPEMRDALRVAIGMAAEATDNLDAMREWREMLQSIPVRFTVVDPGHSLNVTFQILVQGRGGLVVKHENMRTSNLLRSYEIIDLKKQLEEGGQKQNKKSLADYYGKLTMAKSSENVTPTFVENCLTLHNQVLIVKEVSDICFRFDQLGNDNPMDSVLKYKEVGSQCDKKSTLMIWAYEMLWDHWHCTDGKEAIPLRLLEGKVQGWGNKSIIDLFVFKRALRDSLWRRLEQFNWDTDVKTAFKQFTESVVTCRKRFGVIQKPKRDLDGVATDRALPHSWPPSAGQLLLMMETLVYGYEYDVAMIKTMANKRTCDDFLETADVSHMMSELMKTYDDEKKAAGIVDDAEADPTAAEEEQAAQNLKLAFIANQSQVETLICDADNGAVTVESADVAKAKSHAQLAERRTRSNVKLVAATSQEEIAQSIKASEAGQAMGKGKSYVAIVIDAKTLCESGTQGKYRLGPSRPHHLSKLLGAVVNARATGEKTPSLPANDIIVAPDGSNGQDWEDKIVKALSPMKLEVTKRYAMFSQESLEKRLNRMRGKHTLEQMETALLLSSEPPIFKIGPRKLSPKATTRGSKAMYSTENLPLPGGNCGVERKKDKATKASDLAPAFRHEGPPALATEVAHLFQATSIIDLTPGSGHWAMYAVRKQIPYLGVCFTDAHVELLYSKLRSRILSAAMDANDLDLYDVNLSSLVTPTRKDATATPTKDSSGSQSAGCVTPVAGGSTPIGGSTPAAAVVKGAADRQSLLDRIKAMKQQFTAAAGQDIDEEE</sequence>
<protein>
    <submittedName>
        <fullName evidence="2">Uncharacterized protein</fullName>
    </submittedName>
</protein>
<accession>A0ABN9T408</accession>
<gene>
    <name evidence="2" type="ORF">PCOR1329_LOCUS35343</name>
</gene>
<reference evidence="2" key="1">
    <citation type="submission" date="2023-10" db="EMBL/GenBank/DDBJ databases">
        <authorList>
            <person name="Chen Y."/>
            <person name="Shah S."/>
            <person name="Dougan E. K."/>
            <person name="Thang M."/>
            <person name="Chan C."/>
        </authorList>
    </citation>
    <scope>NUCLEOTIDE SEQUENCE [LARGE SCALE GENOMIC DNA]</scope>
</reference>
<evidence type="ECO:0000313" key="2">
    <source>
        <dbReference type="EMBL" id="CAK0839733.1"/>
    </source>
</evidence>
<feature type="region of interest" description="Disordered" evidence="1">
    <location>
        <begin position="1"/>
        <end position="31"/>
    </location>
</feature>
<organism evidence="2 3">
    <name type="scientific">Prorocentrum cordatum</name>
    <dbReference type="NCBI Taxonomy" id="2364126"/>
    <lineage>
        <taxon>Eukaryota</taxon>
        <taxon>Sar</taxon>
        <taxon>Alveolata</taxon>
        <taxon>Dinophyceae</taxon>
        <taxon>Prorocentrales</taxon>
        <taxon>Prorocentraceae</taxon>
        <taxon>Prorocentrum</taxon>
    </lineage>
</organism>